<feature type="non-terminal residue" evidence="6">
    <location>
        <position position="1"/>
    </location>
</feature>
<evidence type="ECO:0000256" key="4">
    <source>
        <dbReference type="ARBA" id="ARBA00022807"/>
    </source>
</evidence>
<dbReference type="Pfam" id="PF00877">
    <property type="entry name" value="NLPC_P60"/>
    <property type="match status" value="1"/>
</dbReference>
<organism evidence="6 7">
    <name type="scientific">Nocardia niwae</name>
    <dbReference type="NCBI Taxonomy" id="626084"/>
    <lineage>
        <taxon>Bacteria</taxon>
        <taxon>Bacillati</taxon>
        <taxon>Actinomycetota</taxon>
        <taxon>Actinomycetes</taxon>
        <taxon>Mycobacteriales</taxon>
        <taxon>Nocardiaceae</taxon>
        <taxon>Nocardia</taxon>
    </lineage>
</organism>
<keyword evidence="2" id="KW-0645">Protease</keyword>
<evidence type="ECO:0000313" key="6">
    <source>
        <dbReference type="EMBL" id="MEU2126727.1"/>
    </source>
</evidence>
<dbReference type="RefSeq" id="WP_357993924.1">
    <property type="nucleotide sequence ID" value="NZ_JBEYBR010000201.1"/>
</dbReference>
<sequence length="157" mass="16362">SSDTAAAINRLTKQYLYNIAGKNPPAGSTGTTGSTGTNGAAAKAIQVALAQLGDPYVWGAEGPNAFDCSGLMQYAAAAAGVRIPRVAADQYRTLPKVNPRDIKPGDLIFPSSSFKGPNNPGHVIMYIGNGMCVEAPHTGGHVQYRRLPSSYAAARWA</sequence>
<feature type="domain" description="NlpC/P60" evidence="5">
    <location>
        <begin position="38"/>
        <end position="157"/>
    </location>
</feature>
<dbReference type="PROSITE" id="PS51935">
    <property type="entry name" value="NLPC_P60"/>
    <property type="match status" value="1"/>
</dbReference>
<comment type="caution">
    <text evidence="6">The sequence shown here is derived from an EMBL/GenBank/DDBJ whole genome shotgun (WGS) entry which is preliminary data.</text>
</comment>
<dbReference type="Gene3D" id="3.90.1720.10">
    <property type="entry name" value="endopeptidase domain like (from Nostoc punctiforme)"/>
    <property type="match status" value="1"/>
</dbReference>
<accession>A0ABV2XLF1</accession>
<evidence type="ECO:0000256" key="1">
    <source>
        <dbReference type="ARBA" id="ARBA00007074"/>
    </source>
</evidence>
<dbReference type="EMBL" id="JBEYBR010000201">
    <property type="protein sequence ID" value="MEU2126727.1"/>
    <property type="molecule type" value="Genomic_DNA"/>
</dbReference>
<evidence type="ECO:0000313" key="7">
    <source>
        <dbReference type="Proteomes" id="UP001550535"/>
    </source>
</evidence>
<dbReference type="SUPFAM" id="SSF54001">
    <property type="entry name" value="Cysteine proteinases"/>
    <property type="match status" value="1"/>
</dbReference>
<comment type="similarity">
    <text evidence="1">Belongs to the peptidase C40 family.</text>
</comment>
<dbReference type="PANTHER" id="PTHR47359">
    <property type="entry name" value="PEPTIDOGLYCAN DL-ENDOPEPTIDASE CWLO"/>
    <property type="match status" value="1"/>
</dbReference>
<reference evidence="6 7" key="1">
    <citation type="submission" date="2024-06" db="EMBL/GenBank/DDBJ databases">
        <title>The Natural Products Discovery Center: Release of the First 8490 Sequenced Strains for Exploring Actinobacteria Biosynthetic Diversity.</title>
        <authorList>
            <person name="Kalkreuter E."/>
            <person name="Kautsar S.A."/>
            <person name="Yang D."/>
            <person name="Bader C.D."/>
            <person name="Teijaro C.N."/>
            <person name="Fluegel L."/>
            <person name="Davis C.M."/>
            <person name="Simpson J.R."/>
            <person name="Lauterbach L."/>
            <person name="Steele A.D."/>
            <person name="Gui C."/>
            <person name="Meng S."/>
            <person name="Li G."/>
            <person name="Viehrig K."/>
            <person name="Ye F."/>
            <person name="Su P."/>
            <person name="Kiefer A.F."/>
            <person name="Nichols A."/>
            <person name="Cepeda A.J."/>
            <person name="Yan W."/>
            <person name="Fan B."/>
            <person name="Jiang Y."/>
            <person name="Adhikari A."/>
            <person name="Zheng C.-J."/>
            <person name="Schuster L."/>
            <person name="Cowan T.M."/>
            <person name="Smanski M.J."/>
            <person name="Chevrette M.G."/>
            <person name="De Carvalho L.P.S."/>
            <person name="Shen B."/>
        </authorList>
    </citation>
    <scope>NUCLEOTIDE SEQUENCE [LARGE SCALE GENOMIC DNA]</scope>
    <source>
        <strain evidence="6 7">NPDC019434</strain>
    </source>
</reference>
<gene>
    <name evidence="6" type="ORF">ABZ507_33490</name>
</gene>
<keyword evidence="4" id="KW-0788">Thiol protease</keyword>
<keyword evidence="7" id="KW-1185">Reference proteome</keyword>
<evidence type="ECO:0000259" key="5">
    <source>
        <dbReference type="PROSITE" id="PS51935"/>
    </source>
</evidence>
<proteinExistence type="inferred from homology"/>
<dbReference type="InterPro" id="IPR000064">
    <property type="entry name" value="NLP_P60_dom"/>
</dbReference>
<name>A0ABV2XLF1_9NOCA</name>
<protein>
    <submittedName>
        <fullName evidence="6">C40 family peptidase</fullName>
    </submittedName>
</protein>
<dbReference type="PANTHER" id="PTHR47359:SF3">
    <property type="entry name" value="NLP_P60 DOMAIN-CONTAINING PROTEIN-RELATED"/>
    <property type="match status" value="1"/>
</dbReference>
<evidence type="ECO:0000256" key="2">
    <source>
        <dbReference type="ARBA" id="ARBA00022670"/>
    </source>
</evidence>
<evidence type="ECO:0000256" key="3">
    <source>
        <dbReference type="ARBA" id="ARBA00022801"/>
    </source>
</evidence>
<keyword evidence="3" id="KW-0378">Hydrolase</keyword>
<dbReference type="Proteomes" id="UP001550535">
    <property type="component" value="Unassembled WGS sequence"/>
</dbReference>
<dbReference type="InterPro" id="IPR038765">
    <property type="entry name" value="Papain-like_cys_pep_sf"/>
</dbReference>
<dbReference type="InterPro" id="IPR051794">
    <property type="entry name" value="PG_Endopeptidase_C40"/>
</dbReference>